<dbReference type="AlphaFoldDB" id="A0AAV4QWD6"/>
<keyword evidence="2" id="KW-1185">Reference proteome</keyword>
<evidence type="ECO:0000313" key="2">
    <source>
        <dbReference type="Proteomes" id="UP001054945"/>
    </source>
</evidence>
<reference evidence="1 2" key="1">
    <citation type="submission" date="2021-06" db="EMBL/GenBank/DDBJ databases">
        <title>Caerostris extrusa draft genome.</title>
        <authorList>
            <person name="Kono N."/>
            <person name="Arakawa K."/>
        </authorList>
    </citation>
    <scope>NUCLEOTIDE SEQUENCE [LARGE SCALE GENOMIC DNA]</scope>
</reference>
<accession>A0AAV4QWD6</accession>
<name>A0AAV4QWD6_CAEEX</name>
<dbReference type="EMBL" id="BPLR01006902">
    <property type="protein sequence ID" value="GIY13186.1"/>
    <property type="molecule type" value="Genomic_DNA"/>
</dbReference>
<organism evidence="1 2">
    <name type="scientific">Caerostris extrusa</name>
    <name type="common">Bark spider</name>
    <name type="synonym">Caerostris bankana</name>
    <dbReference type="NCBI Taxonomy" id="172846"/>
    <lineage>
        <taxon>Eukaryota</taxon>
        <taxon>Metazoa</taxon>
        <taxon>Ecdysozoa</taxon>
        <taxon>Arthropoda</taxon>
        <taxon>Chelicerata</taxon>
        <taxon>Arachnida</taxon>
        <taxon>Araneae</taxon>
        <taxon>Araneomorphae</taxon>
        <taxon>Entelegynae</taxon>
        <taxon>Araneoidea</taxon>
        <taxon>Araneidae</taxon>
        <taxon>Caerostris</taxon>
    </lineage>
</organism>
<proteinExistence type="predicted"/>
<evidence type="ECO:0000313" key="1">
    <source>
        <dbReference type="EMBL" id="GIY13186.1"/>
    </source>
</evidence>
<protein>
    <submittedName>
        <fullName evidence="1">Uncharacterized protein</fullName>
    </submittedName>
</protein>
<gene>
    <name evidence="1" type="ORF">CEXT_412361</name>
</gene>
<comment type="caution">
    <text evidence="1">The sequence shown here is derived from an EMBL/GenBank/DDBJ whole genome shotgun (WGS) entry which is preliminary data.</text>
</comment>
<sequence length="157" mass="18389">MQTYKRKKKELVITRKSDSKCLRTNVHIHFTRHTTITIFRSPFSIPFYRLPTGLRHESTNFLKSADDYPFSRLQDPLFSIRGIKKKKWRQLFKMHPLGMQPDLQSNLLCKRGRIAHASCVHSRVAKSSKNGRLVMNARKNFLSHDRTQLRGLLPPFG</sequence>
<dbReference type="Proteomes" id="UP001054945">
    <property type="component" value="Unassembled WGS sequence"/>
</dbReference>